<keyword evidence="11" id="KW-1185">Reference proteome</keyword>
<evidence type="ECO:0000256" key="8">
    <source>
        <dbReference type="SAM" id="Phobius"/>
    </source>
</evidence>
<dbReference type="PANTHER" id="PTHR43791:SF39">
    <property type="entry name" value="TRANSPORTER LIZ1_SEO1, PUTATIVE (AFU_ORTHOLOGUE AFUA_3G00980)-RELATED"/>
    <property type="match status" value="1"/>
</dbReference>
<evidence type="ECO:0000256" key="6">
    <source>
        <dbReference type="ARBA" id="ARBA00037968"/>
    </source>
</evidence>
<feature type="transmembrane region" description="Helical" evidence="8">
    <location>
        <begin position="134"/>
        <end position="157"/>
    </location>
</feature>
<feature type="domain" description="Major facilitator superfamily (MFS) profile" evidence="9">
    <location>
        <begin position="43"/>
        <end position="432"/>
    </location>
</feature>
<dbReference type="EMBL" id="JARH01000012">
    <property type="protein sequence ID" value="EXF86431.1"/>
    <property type="molecule type" value="Genomic_DNA"/>
</dbReference>
<dbReference type="PROSITE" id="PS50850">
    <property type="entry name" value="MFS"/>
    <property type="match status" value="1"/>
</dbReference>
<gene>
    <name evidence="10" type="ORF">CFIO01_00128</name>
</gene>
<dbReference type="GO" id="GO:0016020">
    <property type="term" value="C:membrane"/>
    <property type="evidence" value="ECO:0007669"/>
    <property type="project" value="UniProtKB-SubCell"/>
</dbReference>
<feature type="transmembrane region" description="Helical" evidence="8">
    <location>
        <begin position="109"/>
        <end position="128"/>
    </location>
</feature>
<comment type="similarity">
    <text evidence="6">Belongs to the major facilitator superfamily. Allantoate permease family.</text>
</comment>
<keyword evidence="5 8" id="KW-0472">Membrane</keyword>
<name>A0A010S0Q3_9PEZI</name>
<organism evidence="10 11">
    <name type="scientific">Colletotrichum fioriniae PJ7</name>
    <dbReference type="NCBI Taxonomy" id="1445577"/>
    <lineage>
        <taxon>Eukaryota</taxon>
        <taxon>Fungi</taxon>
        <taxon>Dikarya</taxon>
        <taxon>Ascomycota</taxon>
        <taxon>Pezizomycotina</taxon>
        <taxon>Sordariomycetes</taxon>
        <taxon>Hypocreomycetidae</taxon>
        <taxon>Glomerellales</taxon>
        <taxon>Glomerellaceae</taxon>
        <taxon>Colletotrichum</taxon>
        <taxon>Colletotrichum acutatum species complex</taxon>
    </lineage>
</organism>
<keyword evidence="3 8" id="KW-0812">Transmembrane</keyword>
<sequence length="432" mass="48321">MAETSPQPSNVPSRSFRSFIWDTDTHLKSHEERVLLRKLDWSILTIGCLGFFMKYLDQGNLANAYVSGMQEDLQMFANEYTYAQMVYTCAYAVMQIPSTLIVQKIRPSIWLAAMEVGWGVFTFAQAGTQNVGQLYAFRFLVGFFESSFFPVLLYVLGSWYTKTELAKRVAIFHMTAPLGSAFGGYLQAAVYKSLDGAHGHAGWRWLYIVCGCMTIPVGVATLFVLPDTPYTTKSKFLTAQECELAIDRVTKAGKAAPAGVTLATFKRVLLKWRWYAFVLGYVLYGESCQSGGYFAIWLKAEKFSVVDRNVIPTGPKLISAFCIILWGFLSDYTGSRFALIICPLEQELPTIHPRLLNPKTITNEFWLSGYGFPATFGFIIAAIIAVVGIRLLVLREQKQGIKNEETTLESGRVEFHPEGNESIGGSDKIDKK</sequence>
<dbReference type="InterPro" id="IPR020846">
    <property type="entry name" value="MFS_dom"/>
</dbReference>
<evidence type="ECO:0000313" key="11">
    <source>
        <dbReference type="Proteomes" id="UP000020467"/>
    </source>
</evidence>
<feature type="transmembrane region" description="Helical" evidence="8">
    <location>
        <begin position="203"/>
        <end position="225"/>
    </location>
</feature>
<evidence type="ECO:0000256" key="2">
    <source>
        <dbReference type="ARBA" id="ARBA00022448"/>
    </source>
</evidence>
<comment type="caution">
    <text evidence="10">The sequence shown here is derived from an EMBL/GenBank/DDBJ whole genome shotgun (WGS) entry which is preliminary data.</text>
</comment>
<feature type="transmembrane region" description="Helical" evidence="8">
    <location>
        <begin position="370"/>
        <end position="393"/>
    </location>
</feature>
<reference evidence="10 11" key="1">
    <citation type="submission" date="2014-02" db="EMBL/GenBank/DDBJ databases">
        <title>The genome sequence of Colletotrichum fioriniae PJ7.</title>
        <authorList>
            <person name="Baroncelli R."/>
            <person name="Thon M.R."/>
        </authorList>
    </citation>
    <scope>NUCLEOTIDE SEQUENCE [LARGE SCALE GENOMIC DNA]</scope>
    <source>
        <strain evidence="10 11">PJ7</strain>
    </source>
</reference>
<dbReference type="AlphaFoldDB" id="A0A010S0Q3"/>
<protein>
    <submittedName>
        <fullName evidence="10">Pantothenate transporter liz1</fullName>
    </submittedName>
</protein>
<dbReference type="KEGG" id="cfj:CFIO01_00128"/>
<dbReference type="Gene3D" id="1.20.1250.20">
    <property type="entry name" value="MFS general substrate transporter like domains"/>
    <property type="match status" value="1"/>
</dbReference>
<dbReference type="HOGENOM" id="CLU_001265_4_0_1"/>
<evidence type="ECO:0000256" key="5">
    <source>
        <dbReference type="ARBA" id="ARBA00023136"/>
    </source>
</evidence>
<dbReference type="GO" id="GO:0022857">
    <property type="term" value="F:transmembrane transporter activity"/>
    <property type="evidence" value="ECO:0007669"/>
    <property type="project" value="InterPro"/>
</dbReference>
<evidence type="ECO:0000259" key="9">
    <source>
        <dbReference type="PROSITE" id="PS50850"/>
    </source>
</evidence>
<feature type="transmembrane region" description="Helical" evidence="8">
    <location>
        <begin position="169"/>
        <end position="191"/>
    </location>
</feature>
<keyword evidence="2" id="KW-0813">Transport</keyword>
<accession>A0A010S0Q3</accession>
<evidence type="ECO:0000256" key="7">
    <source>
        <dbReference type="SAM" id="MobiDB-lite"/>
    </source>
</evidence>
<dbReference type="OrthoDB" id="3639251at2759"/>
<evidence type="ECO:0000256" key="3">
    <source>
        <dbReference type="ARBA" id="ARBA00022692"/>
    </source>
</evidence>
<dbReference type="InterPro" id="IPR011701">
    <property type="entry name" value="MFS"/>
</dbReference>
<dbReference type="eggNOG" id="KOG2533">
    <property type="taxonomic scope" value="Eukaryota"/>
</dbReference>
<feature type="transmembrane region" description="Helical" evidence="8">
    <location>
        <begin position="274"/>
        <end position="298"/>
    </location>
</feature>
<proteinExistence type="inferred from homology"/>
<dbReference type="InterPro" id="IPR036259">
    <property type="entry name" value="MFS_trans_sf"/>
</dbReference>
<dbReference type="Proteomes" id="UP000020467">
    <property type="component" value="Unassembled WGS sequence"/>
</dbReference>
<evidence type="ECO:0000256" key="1">
    <source>
        <dbReference type="ARBA" id="ARBA00004141"/>
    </source>
</evidence>
<feature type="transmembrane region" description="Helical" evidence="8">
    <location>
        <begin position="82"/>
        <end position="102"/>
    </location>
</feature>
<evidence type="ECO:0000256" key="4">
    <source>
        <dbReference type="ARBA" id="ARBA00022989"/>
    </source>
</evidence>
<dbReference type="PANTHER" id="PTHR43791">
    <property type="entry name" value="PERMEASE-RELATED"/>
    <property type="match status" value="1"/>
</dbReference>
<feature type="region of interest" description="Disordered" evidence="7">
    <location>
        <begin position="409"/>
        <end position="432"/>
    </location>
</feature>
<dbReference type="SUPFAM" id="SSF103473">
    <property type="entry name" value="MFS general substrate transporter"/>
    <property type="match status" value="1"/>
</dbReference>
<evidence type="ECO:0000313" key="10">
    <source>
        <dbReference type="EMBL" id="EXF86431.1"/>
    </source>
</evidence>
<comment type="subcellular location">
    <subcellularLocation>
        <location evidence="1">Membrane</location>
        <topology evidence="1">Multi-pass membrane protein</topology>
    </subcellularLocation>
</comment>
<feature type="compositionally biased region" description="Basic and acidic residues" evidence="7">
    <location>
        <begin position="409"/>
        <end position="419"/>
    </location>
</feature>
<dbReference type="FunFam" id="1.20.1250.20:FF:000065">
    <property type="entry name" value="Putative MFS pantothenate transporter"/>
    <property type="match status" value="1"/>
</dbReference>
<dbReference type="Pfam" id="PF07690">
    <property type="entry name" value="MFS_1"/>
    <property type="match status" value="1"/>
</dbReference>
<keyword evidence="4 8" id="KW-1133">Transmembrane helix</keyword>